<organism evidence="3 4">
    <name type="scientific">Candidatus Azambacteria bacterium RIFCSPLOWO2_02_FULL_44_14</name>
    <dbReference type="NCBI Taxonomy" id="1797306"/>
    <lineage>
        <taxon>Bacteria</taxon>
        <taxon>Candidatus Azamiibacteriota</taxon>
    </lineage>
</organism>
<protein>
    <submittedName>
        <fullName evidence="3">Conjugal transfer protein TraC</fullName>
    </submittedName>
</protein>
<dbReference type="Proteomes" id="UP000177197">
    <property type="component" value="Unassembled WGS sequence"/>
</dbReference>
<dbReference type="PANTHER" id="PTHR30121:SF6">
    <property type="entry name" value="SLR6007 PROTEIN"/>
    <property type="match status" value="1"/>
</dbReference>
<dbReference type="Pfam" id="PF19044">
    <property type="entry name" value="P-loop_TraG"/>
    <property type="match status" value="1"/>
</dbReference>
<evidence type="ECO:0000313" key="3">
    <source>
        <dbReference type="EMBL" id="OGD40063.1"/>
    </source>
</evidence>
<feature type="coiled-coil region" evidence="1">
    <location>
        <begin position="94"/>
        <end position="142"/>
    </location>
</feature>
<dbReference type="EMBL" id="MEYV01000013">
    <property type="protein sequence ID" value="OGD40063.1"/>
    <property type="molecule type" value="Genomic_DNA"/>
</dbReference>
<comment type="caution">
    <text evidence="3">The sequence shown here is derived from an EMBL/GenBank/DDBJ whole genome shotgun (WGS) entry which is preliminary data.</text>
</comment>
<dbReference type="Gene3D" id="3.40.50.300">
    <property type="entry name" value="P-loop containing nucleotide triphosphate hydrolases"/>
    <property type="match status" value="1"/>
</dbReference>
<reference evidence="3 4" key="1">
    <citation type="journal article" date="2016" name="Nat. Commun.">
        <title>Thousands of microbial genomes shed light on interconnected biogeochemical processes in an aquifer system.</title>
        <authorList>
            <person name="Anantharaman K."/>
            <person name="Brown C.T."/>
            <person name="Hug L.A."/>
            <person name="Sharon I."/>
            <person name="Castelle C.J."/>
            <person name="Probst A.J."/>
            <person name="Thomas B.C."/>
            <person name="Singh A."/>
            <person name="Wilkins M.J."/>
            <person name="Karaoz U."/>
            <person name="Brodie E.L."/>
            <person name="Williams K.H."/>
            <person name="Hubbard S.S."/>
            <person name="Banfield J.F."/>
        </authorList>
    </citation>
    <scope>NUCLEOTIDE SEQUENCE [LARGE SCALE GENOMIC DNA]</scope>
</reference>
<dbReference type="NCBIfam" id="NF045971">
    <property type="entry name" value="conju_CD1110"/>
    <property type="match status" value="1"/>
</dbReference>
<evidence type="ECO:0000259" key="2">
    <source>
        <dbReference type="Pfam" id="PF19044"/>
    </source>
</evidence>
<evidence type="ECO:0000313" key="4">
    <source>
        <dbReference type="Proteomes" id="UP000177197"/>
    </source>
</evidence>
<dbReference type="InterPro" id="IPR027417">
    <property type="entry name" value="P-loop_NTPase"/>
</dbReference>
<sequence>MAFPFLKTQDEAVGLSELEQTYAKGLATLRDIIAPSALEVNPNFIRLGKKLVRVFFVFTYPRYLNTNWFGPIINLDRYMDISLFIHPVDTTLALKNMRKKVAQLEAEISMREEQGMVRDPMLETAYQDLENLRDSLQQAREKLFKFGIYISIYGDTPEELDKIETAIRSILEARLVYSKTALYQQTEGFNSALPLVNDIIQVNATMNSGPVGATFPFVSADLTSDNGILYGINRHNSSLILFDRFSLENANTVVFGKSGGGKSYASKLEILRSLMLGADVIVIDPENEYQYLAETVGGSFFRISLTSENHINPFDLSIPRPDESPADILRSNTINLVGLIRIMLGGLTPEEDAVIDQAITQTYAARDITAQSDFSKVTFPTMGDLKTVLDGMVGAQSLAIRLEKYVSGSYSGFLNNPTNIQTKNKLVVFNVRDMEDELRPIAMYIVLHYIWNIVRSELKKRILMIDEAWWLLKTEDGASFMFGIAKRARKYYLGVTTITQDVTDFINSPYGKPIITNSSLQFLFKQAPANTEILQKTFNLTDEEKFLLLESDVGEGLFFAGLKHVAIKVAASYTEDQIITSDPAQLLKIEQAKQEMAKAETMAL</sequence>
<accession>A0A1F5CB50</accession>
<dbReference type="AlphaFoldDB" id="A0A1F5CB50"/>
<proteinExistence type="predicted"/>
<dbReference type="SUPFAM" id="SSF52540">
    <property type="entry name" value="P-loop containing nucleoside triphosphate hydrolases"/>
    <property type="match status" value="1"/>
</dbReference>
<name>A0A1F5CB50_9BACT</name>
<dbReference type="PANTHER" id="PTHR30121">
    <property type="entry name" value="UNCHARACTERIZED PROTEIN YJGR-RELATED"/>
    <property type="match status" value="1"/>
</dbReference>
<gene>
    <name evidence="3" type="ORF">A3I30_02450</name>
</gene>
<dbReference type="InterPro" id="IPR043964">
    <property type="entry name" value="P-loop_TraG"/>
</dbReference>
<keyword evidence="1" id="KW-0175">Coiled coil</keyword>
<dbReference type="InterPro" id="IPR051162">
    <property type="entry name" value="T4SS_component"/>
</dbReference>
<feature type="domain" description="TraG P-loop" evidence="2">
    <location>
        <begin position="247"/>
        <end position="550"/>
    </location>
</feature>
<dbReference type="Gene3D" id="1.10.8.730">
    <property type="match status" value="1"/>
</dbReference>
<evidence type="ECO:0000256" key="1">
    <source>
        <dbReference type="SAM" id="Coils"/>
    </source>
</evidence>